<evidence type="ECO:0000256" key="2">
    <source>
        <dbReference type="ARBA" id="ARBA00023043"/>
    </source>
</evidence>
<dbReference type="InterPro" id="IPR002110">
    <property type="entry name" value="Ankyrin_rpt"/>
</dbReference>
<dbReference type="SMART" id="SM00248">
    <property type="entry name" value="ANK"/>
    <property type="match status" value="6"/>
</dbReference>
<dbReference type="VEuPathDB" id="FungiDB:JI435_047920"/>
<dbReference type="PANTHER" id="PTHR24198">
    <property type="entry name" value="ANKYRIN REPEAT AND PROTEIN KINASE DOMAIN-CONTAINING PROTEIN"/>
    <property type="match status" value="1"/>
</dbReference>
<dbReference type="Pfam" id="PF13637">
    <property type="entry name" value="Ank_4"/>
    <property type="match status" value="1"/>
</dbReference>
<keyword evidence="2" id="KW-0040">ANK repeat</keyword>
<accession>A0A7U2FAP5</accession>
<organism evidence="4 5">
    <name type="scientific">Phaeosphaeria nodorum (strain SN15 / ATCC MYA-4574 / FGSC 10173)</name>
    <name type="common">Glume blotch fungus</name>
    <name type="synonym">Parastagonospora nodorum</name>
    <dbReference type="NCBI Taxonomy" id="321614"/>
    <lineage>
        <taxon>Eukaryota</taxon>
        <taxon>Fungi</taxon>
        <taxon>Dikarya</taxon>
        <taxon>Ascomycota</taxon>
        <taxon>Pezizomycotina</taxon>
        <taxon>Dothideomycetes</taxon>
        <taxon>Pleosporomycetidae</taxon>
        <taxon>Pleosporales</taxon>
        <taxon>Pleosporineae</taxon>
        <taxon>Phaeosphaeriaceae</taxon>
        <taxon>Parastagonospora</taxon>
    </lineage>
</organism>
<keyword evidence="3" id="KW-1133">Transmembrane helix</keyword>
<dbReference type="PANTHER" id="PTHR24198:SF165">
    <property type="entry name" value="ANKYRIN REPEAT-CONTAINING PROTEIN-RELATED"/>
    <property type="match status" value="1"/>
</dbReference>
<proteinExistence type="predicted"/>
<dbReference type="EMBL" id="CP069035">
    <property type="protein sequence ID" value="QRD01808.1"/>
    <property type="molecule type" value="Genomic_DNA"/>
</dbReference>
<keyword evidence="1" id="KW-0677">Repeat</keyword>
<dbReference type="OrthoDB" id="10252328at2759"/>
<feature type="transmembrane region" description="Helical" evidence="3">
    <location>
        <begin position="23"/>
        <end position="41"/>
    </location>
</feature>
<dbReference type="SUPFAM" id="SSF48403">
    <property type="entry name" value="Ankyrin repeat"/>
    <property type="match status" value="1"/>
</dbReference>
<keyword evidence="5" id="KW-1185">Reference proteome</keyword>
<gene>
    <name evidence="4" type="ORF">JI435_047920</name>
</gene>
<keyword evidence="3" id="KW-0812">Transmembrane</keyword>
<dbReference type="Gene3D" id="1.25.40.20">
    <property type="entry name" value="Ankyrin repeat-containing domain"/>
    <property type="match status" value="2"/>
</dbReference>
<evidence type="ECO:0000313" key="4">
    <source>
        <dbReference type="EMBL" id="QRD01808.1"/>
    </source>
</evidence>
<sequence length="676" mass="75638">MGNSSYVTCQANGAHTPSRGADVFALLVAFLLGVILSTSYIHTAQALRRTSPSVSPSLSDRKTTAKRSGRSLDEQTRCIGVDCAVQTLDDASIASHKTALLCDGLQETLDEAPCQPIGKTMESVVYDAGYQHVELDDLDDLEGHIFTNEFGEDKPEPALPLLPESHQLTSFTFTILSLLGDRVPQDCTPKKSGRHRDEKRPHFWWSNGCFREARFEYKNGDGKKSFIQEDFDEMEVILRSIICRYAISIQDHVALMRHIDRVTPEAYFGLCKLAIDQGNVWACKCLLLRRLPEEIGPASRLSALFEYAALRGSLDVMKKLHKMGINVEGDKQTHPLSAAVASGSIDAVKLLYEWGATLTRKNCKSIVKRYKQTPLTIAASHYDVAMVKYLLSVGAVRKEPEPRHDAFQIALADHQPSMIISLLKSGITFAESHTLPERTLEIAVAQGNVELAEISLRAGADPNAEEHCVRCADYQEDLPPTTYGTLFQWACASGDIDMVQTFLDHGVDFDKPLQSWANWRYEKPVYVAWSCGHLNVVRMILGYYDEIELVQFTCYVVQKGHFFMFEHCMEHEAVRKQASWLLKKCLSSLHSMSNAKSFPSSTGKGHVLIIKALIGMGAWLPSDKTWHLSNAVLSWLGHKSLEDFLANCTSMEIPRRDLCAEEVRRRAFWGSKDSGW</sequence>
<evidence type="ECO:0000313" key="5">
    <source>
        <dbReference type="Proteomes" id="UP000663193"/>
    </source>
</evidence>
<dbReference type="InterPro" id="IPR036770">
    <property type="entry name" value="Ankyrin_rpt-contain_sf"/>
</dbReference>
<keyword evidence="3" id="KW-0472">Membrane</keyword>
<evidence type="ECO:0000256" key="3">
    <source>
        <dbReference type="SAM" id="Phobius"/>
    </source>
</evidence>
<dbReference type="Pfam" id="PF12796">
    <property type="entry name" value="Ank_2"/>
    <property type="match status" value="1"/>
</dbReference>
<protein>
    <submittedName>
        <fullName evidence="4">Uncharacterized protein</fullName>
    </submittedName>
</protein>
<dbReference type="Proteomes" id="UP000663193">
    <property type="component" value="Chromosome 13"/>
</dbReference>
<reference evidence="5" key="1">
    <citation type="journal article" date="2021" name="BMC Genomics">
        <title>Chromosome-level genome assembly and manually-curated proteome of model necrotroph Parastagonospora nodorum Sn15 reveals a genome-wide trove of candidate effector homologs, and redundancy of virulence-related functions within an accessory chromosome.</title>
        <authorList>
            <person name="Bertazzoni S."/>
            <person name="Jones D.A.B."/>
            <person name="Phan H.T."/>
            <person name="Tan K.-C."/>
            <person name="Hane J.K."/>
        </authorList>
    </citation>
    <scope>NUCLEOTIDE SEQUENCE [LARGE SCALE GENOMIC DNA]</scope>
    <source>
        <strain evidence="5">SN15 / ATCC MYA-4574 / FGSC 10173)</strain>
    </source>
</reference>
<dbReference type="AlphaFoldDB" id="A0A7U2FAP5"/>
<name>A0A7U2FAP5_PHANO</name>
<evidence type="ECO:0000256" key="1">
    <source>
        <dbReference type="ARBA" id="ARBA00022737"/>
    </source>
</evidence>